<dbReference type="SUPFAM" id="SSF53901">
    <property type="entry name" value="Thiolase-like"/>
    <property type="match status" value="1"/>
</dbReference>
<dbReference type="PANTHER" id="PTHR11712">
    <property type="entry name" value="POLYKETIDE SYNTHASE-RELATED"/>
    <property type="match status" value="1"/>
</dbReference>
<accession>A0ABQ5PZ29</accession>
<gene>
    <name evidence="3" type="ORF">GETHED_17930</name>
</gene>
<dbReference type="RefSeq" id="WP_285608590.1">
    <property type="nucleotide sequence ID" value="NZ_BSDC01000002.1"/>
</dbReference>
<name>A0ABQ5PZ29_9BACT</name>
<sequence>MSGALAITGLGLVLPCGDGLEAARASLASGAPCFEELPEALGRGRGAVCGSFNPAGIIPPMQLRRLDRTSRFAWVAAHQAFRDADLDPTSLGERIAVAVGTMSAGSEASEAFMRPYLQRGPEGASPLIFPNTVANAASGHLALAFGLKGPGATFVDRENATFAALDQAARWLRAGLADAALVLGADGLFPLLLDICRGARLLARHGDPEVGSGRGFLPGEGAQAFLLETADHAEARGIRPRALLSVLADRSAPGAELQGRAQALALAAARALGQDLPSRWIGGSNGLDRLDGLETRLATVHPDWPSPRFPKALWGEFGGSGGQLLAAALLEPSERVLVTAPASSGAQFAARLDGVSLER</sequence>
<feature type="domain" description="Beta-ketoacyl synthase-like N-terminal" evidence="2">
    <location>
        <begin position="6"/>
        <end position="232"/>
    </location>
</feature>
<dbReference type="InterPro" id="IPR014030">
    <property type="entry name" value="Ketoacyl_synth_N"/>
</dbReference>
<dbReference type="InterPro" id="IPR016039">
    <property type="entry name" value="Thiolase-like"/>
</dbReference>
<dbReference type="Pfam" id="PF00109">
    <property type="entry name" value="ketoacyl-synt"/>
    <property type="match status" value="1"/>
</dbReference>
<reference evidence="3" key="1">
    <citation type="journal article" date="2023" name="Antonie Van Leeuwenhoek">
        <title>Mesoterricola silvestris gen. nov., sp. nov., Mesoterricola sediminis sp. nov., Geothrix oryzae sp. nov., Geothrix edaphica sp. nov., Geothrix rubra sp. nov., and Geothrix limicola sp. nov., six novel members of Acidobacteriota isolated from soils.</title>
        <authorList>
            <person name="Itoh H."/>
            <person name="Sugisawa Y."/>
            <person name="Mise K."/>
            <person name="Xu Z."/>
            <person name="Kuniyasu M."/>
            <person name="Ushijima N."/>
            <person name="Kawano K."/>
            <person name="Kobayashi E."/>
            <person name="Shiratori Y."/>
            <person name="Masuda Y."/>
            <person name="Senoo K."/>
        </authorList>
    </citation>
    <scope>NUCLEOTIDE SEQUENCE</scope>
    <source>
        <strain evidence="3">Red802</strain>
    </source>
</reference>
<organism evidence="3 4">
    <name type="scientific">Geothrix edaphica</name>
    <dbReference type="NCBI Taxonomy" id="2927976"/>
    <lineage>
        <taxon>Bacteria</taxon>
        <taxon>Pseudomonadati</taxon>
        <taxon>Acidobacteriota</taxon>
        <taxon>Holophagae</taxon>
        <taxon>Holophagales</taxon>
        <taxon>Holophagaceae</taxon>
        <taxon>Geothrix</taxon>
    </lineage>
</organism>
<protein>
    <recommendedName>
        <fullName evidence="2">Beta-ketoacyl synthase-like N-terminal domain-containing protein</fullName>
    </recommendedName>
</protein>
<evidence type="ECO:0000313" key="3">
    <source>
        <dbReference type="EMBL" id="GLH67429.1"/>
    </source>
</evidence>
<keyword evidence="4" id="KW-1185">Reference proteome</keyword>
<dbReference type="Proteomes" id="UP001165044">
    <property type="component" value="Unassembled WGS sequence"/>
</dbReference>
<proteinExistence type="predicted"/>
<dbReference type="PANTHER" id="PTHR11712:SF321">
    <property type="entry name" value="3-OXOACYL-[ACYL-CARRIER-PROTEIN] SYNTHASE 2"/>
    <property type="match status" value="1"/>
</dbReference>
<evidence type="ECO:0000313" key="4">
    <source>
        <dbReference type="Proteomes" id="UP001165044"/>
    </source>
</evidence>
<evidence type="ECO:0000259" key="2">
    <source>
        <dbReference type="Pfam" id="PF00109"/>
    </source>
</evidence>
<keyword evidence="1" id="KW-0808">Transferase</keyword>
<comment type="caution">
    <text evidence="3">The sequence shown here is derived from an EMBL/GenBank/DDBJ whole genome shotgun (WGS) entry which is preliminary data.</text>
</comment>
<dbReference type="Gene3D" id="3.40.47.10">
    <property type="match status" value="1"/>
</dbReference>
<dbReference type="EMBL" id="BSDC01000002">
    <property type="protein sequence ID" value="GLH67429.1"/>
    <property type="molecule type" value="Genomic_DNA"/>
</dbReference>
<evidence type="ECO:0000256" key="1">
    <source>
        <dbReference type="ARBA" id="ARBA00022679"/>
    </source>
</evidence>
<dbReference type="InterPro" id="IPR000794">
    <property type="entry name" value="Beta-ketoacyl_synthase"/>
</dbReference>